<dbReference type="EMBL" id="CAAE01006246">
    <property type="protein sequence ID" value="CAF89053.1"/>
    <property type="molecule type" value="Genomic_DNA"/>
</dbReference>
<dbReference type="InterPro" id="IPR013087">
    <property type="entry name" value="Znf_C2H2_type"/>
</dbReference>
<dbReference type="GO" id="GO:0008270">
    <property type="term" value="F:zinc ion binding"/>
    <property type="evidence" value="ECO:0007669"/>
    <property type="project" value="UniProtKB-KW"/>
</dbReference>
<dbReference type="InterPro" id="IPR036236">
    <property type="entry name" value="Znf_C2H2_sf"/>
</dbReference>
<dbReference type="Pfam" id="PF00096">
    <property type="entry name" value="zf-C2H2"/>
    <property type="match status" value="2"/>
</dbReference>
<feature type="non-terminal residue" evidence="8">
    <location>
        <position position="1"/>
    </location>
</feature>
<sequence>RGEQQRRRLPAAAAAALRLLPARVPGELQRGVSSGLQRPATGSPRGADLPQPRGVYGRRPGPQSHGGLLTPEISYPRDLSLDGPGKARDGREYTQLQALMPAAPAAPTHHRVTASPETLGYKMKSEPLGRSCMMAAGGRDFMEPVFEGHPMRAFTHHQAAPQGFSAHHMQHPAPQGRTDFHMSQMSSAGSDYPNPQLGGPVHERALPAALQPGAVPGPERGAPGARPPPPAAPPRLCAGADAHAALLPVVAGDLRARRRGDDQAEARPQVVGQKTRRDAQLRIPRLWKNLHEELSPESSPQNTHRCARQTPFYLVCLNAARSNPLSVCPPGEKPYHCNWEGCGWKFARSDELTRHFRKHTGHRPFQCHLCERAFSSSDHLALHMKRHM</sequence>
<gene>
    <name evidence="8" type="ORF">GSTENG00002787001</name>
</gene>
<dbReference type="SMART" id="SM00355">
    <property type="entry name" value="ZnF_C2H2"/>
    <property type="match status" value="2"/>
</dbReference>
<dbReference type="PROSITE" id="PS50157">
    <property type="entry name" value="ZINC_FINGER_C2H2_2"/>
    <property type="match status" value="2"/>
</dbReference>
<keyword evidence="1" id="KW-0479">Metal-binding</keyword>
<evidence type="ECO:0000313" key="8">
    <source>
        <dbReference type="EMBL" id="CAF89053.1"/>
    </source>
</evidence>
<proteinExistence type="predicted"/>
<accession>Q4TDH9</accession>
<feature type="compositionally biased region" description="Low complexity" evidence="6">
    <location>
        <begin position="212"/>
        <end position="224"/>
    </location>
</feature>
<keyword evidence="2" id="KW-0677">Repeat</keyword>
<reference evidence="8" key="2">
    <citation type="submission" date="2004-02" db="EMBL/GenBank/DDBJ databases">
        <authorList>
            <consortium name="Genoscope"/>
            <consortium name="Whitehead Institute Centre for Genome Research"/>
        </authorList>
    </citation>
    <scope>NUCLEOTIDE SEQUENCE</scope>
</reference>
<protein>
    <submittedName>
        <fullName evidence="8">(spotted green pufferfish) hypothetical protein</fullName>
    </submittedName>
</protein>
<evidence type="ECO:0000256" key="5">
    <source>
        <dbReference type="PROSITE-ProRule" id="PRU00042"/>
    </source>
</evidence>
<dbReference type="GO" id="GO:0000981">
    <property type="term" value="F:DNA-binding transcription factor activity, RNA polymerase II-specific"/>
    <property type="evidence" value="ECO:0007669"/>
    <property type="project" value="TreeGrafter"/>
</dbReference>
<feature type="domain" description="C2H2-type" evidence="7">
    <location>
        <begin position="335"/>
        <end position="364"/>
    </location>
</feature>
<feature type="region of interest" description="Disordered" evidence="6">
    <location>
        <begin position="20"/>
        <end position="75"/>
    </location>
</feature>
<dbReference type="AlphaFoldDB" id="Q4TDH9"/>
<reference evidence="8" key="1">
    <citation type="journal article" date="2004" name="Nature">
        <title>Genome duplication in the teleost fish Tetraodon nigroviridis reveals the early vertebrate proto-karyotype.</title>
        <authorList>
            <person name="Jaillon O."/>
            <person name="Aury J.-M."/>
            <person name="Brunet F."/>
            <person name="Petit J.-L."/>
            <person name="Stange-Thomann N."/>
            <person name="Mauceli E."/>
            <person name="Bouneau L."/>
            <person name="Fischer C."/>
            <person name="Ozouf-Costaz C."/>
            <person name="Bernot A."/>
            <person name="Nicaud S."/>
            <person name="Jaffe D."/>
            <person name="Fisher S."/>
            <person name="Lutfalla G."/>
            <person name="Dossat C."/>
            <person name="Segurens B."/>
            <person name="Dasilva C."/>
            <person name="Salanoubat M."/>
            <person name="Levy M."/>
            <person name="Boudet N."/>
            <person name="Castellano S."/>
            <person name="Anthouard V."/>
            <person name="Jubin C."/>
            <person name="Castelli V."/>
            <person name="Katinka M."/>
            <person name="Vacherie B."/>
            <person name="Biemont C."/>
            <person name="Skalli Z."/>
            <person name="Cattolico L."/>
            <person name="Poulain J."/>
            <person name="De Berardinis V."/>
            <person name="Cruaud C."/>
            <person name="Duprat S."/>
            <person name="Brottier P."/>
            <person name="Coutanceau J.-P."/>
            <person name="Gouzy J."/>
            <person name="Parra G."/>
            <person name="Lardier G."/>
            <person name="Chapple C."/>
            <person name="McKernan K.J."/>
            <person name="McEwan P."/>
            <person name="Bosak S."/>
            <person name="Kellis M."/>
            <person name="Volff J.-N."/>
            <person name="Guigo R."/>
            <person name="Zody M.C."/>
            <person name="Mesirov J."/>
            <person name="Lindblad-Toh K."/>
            <person name="Birren B."/>
            <person name="Nusbaum C."/>
            <person name="Kahn D."/>
            <person name="Robinson-Rechavi M."/>
            <person name="Laudet V."/>
            <person name="Schachter V."/>
            <person name="Quetier F."/>
            <person name="Saurin W."/>
            <person name="Scarpelli C."/>
            <person name="Wincker P."/>
            <person name="Lander E.S."/>
            <person name="Weissenbach J."/>
            <person name="Roest Crollius H."/>
        </authorList>
    </citation>
    <scope>NUCLEOTIDE SEQUENCE [LARGE SCALE GENOMIC DNA]</scope>
</reference>
<dbReference type="PANTHER" id="PTHR23235">
    <property type="entry name" value="KRUEPPEL-LIKE TRANSCRIPTION FACTOR"/>
    <property type="match status" value="1"/>
</dbReference>
<evidence type="ECO:0000256" key="4">
    <source>
        <dbReference type="ARBA" id="ARBA00022833"/>
    </source>
</evidence>
<keyword evidence="3 5" id="KW-0863">Zinc-finger</keyword>
<feature type="domain" description="C2H2-type" evidence="7">
    <location>
        <begin position="365"/>
        <end position="388"/>
    </location>
</feature>
<dbReference type="PROSITE" id="PS00028">
    <property type="entry name" value="ZINC_FINGER_C2H2_1"/>
    <property type="match status" value="2"/>
</dbReference>
<dbReference type="PANTHER" id="PTHR23235:SF175">
    <property type="entry name" value="C2H2-TYPE DOMAIN-CONTAINING PROTEIN"/>
    <property type="match status" value="1"/>
</dbReference>
<dbReference type="GO" id="GO:0000978">
    <property type="term" value="F:RNA polymerase II cis-regulatory region sequence-specific DNA binding"/>
    <property type="evidence" value="ECO:0007669"/>
    <property type="project" value="TreeGrafter"/>
</dbReference>
<dbReference type="KEGG" id="tng:GSTEN00002787G001"/>
<dbReference type="FunFam" id="3.30.160.60:FF:000007">
    <property type="entry name" value="Basic krueppel-like factor 3"/>
    <property type="match status" value="1"/>
</dbReference>
<feature type="region of interest" description="Disordered" evidence="6">
    <location>
        <begin position="182"/>
        <end position="237"/>
    </location>
</feature>
<evidence type="ECO:0000256" key="3">
    <source>
        <dbReference type="ARBA" id="ARBA00022771"/>
    </source>
</evidence>
<organism evidence="8">
    <name type="scientific">Tetraodon nigroviridis</name>
    <name type="common">Spotted green pufferfish</name>
    <name type="synonym">Chelonodon nigroviridis</name>
    <dbReference type="NCBI Taxonomy" id="99883"/>
    <lineage>
        <taxon>Eukaryota</taxon>
        <taxon>Metazoa</taxon>
        <taxon>Chordata</taxon>
        <taxon>Craniata</taxon>
        <taxon>Vertebrata</taxon>
        <taxon>Euteleostomi</taxon>
        <taxon>Actinopterygii</taxon>
        <taxon>Neopterygii</taxon>
        <taxon>Teleostei</taxon>
        <taxon>Neoteleostei</taxon>
        <taxon>Acanthomorphata</taxon>
        <taxon>Eupercaria</taxon>
        <taxon>Tetraodontiformes</taxon>
        <taxon>Tetradontoidea</taxon>
        <taxon>Tetraodontidae</taxon>
        <taxon>Tetraodon</taxon>
    </lineage>
</organism>
<evidence type="ECO:0000256" key="2">
    <source>
        <dbReference type="ARBA" id="ARBA00022737"/>
    </source>
</evidence>
<feature type="region of interest" description="Disordered" evidence="6">
    <location>
        <begin position="259"/>
        <end position="278"/>
    </location>
</feature>
<dbReference type="OrthoDB" id="4748970at2759"/>
<name>Q4TDH9_TETNG</name>
<dbReference type="SUPFAM" id="SSF57667">
    <property type="entry name" value="beta-beta-alpha zinc fingers"/>
    <property type="match status" value="1"/>
</dbReference>
<evidence type="ECO:0000259" key="7">
    <source>
        <dbReference type="PROSITE" id="PS50157"/>
    </source>
</evidence>
<keyword evidence="4" id="KW-0862">Zinc</keyword>
<evidence type="ECO:0000256" key="1">
    <source>
        <dbReference type="ARBA" id="ARBA00022723"/>
    </source>
</evidence>
<evidence type="ECO:0000256" key="6">
    <source>
        <dbReference type="SAM" id="MobiDB-lite"/>
    </source>
</evidence>
<comment type="caution">
    <text evidence="8">The sequence shown here is derived from an EMBL/GenBank/DDBJ whole genome shotgun (WGS) entry which is preliminary data.</text>
</comment>
<dbReference type="Gene3D" id="3.30.160.60">
    <property type="entry name" value="Classic Zinc Finger"/>
    <property type="match status" value="2"/>
</dbReference>